<dbReference type="Pfam" id="PF07007">
    <property type="entry name" value="LprI"/>
    <property type="match status" value="2"/>
</dbReference>
<evidence type="ECO:0000259" key="2">
    <source>
        <dbReference type="Pfam" id="PF07007"/>
    </source>
</evidence>
<dbReference type="EMBL" id="AJTC01000031">
    <property type="protein sequence ID" value="EIJ29625.1"/>
    <property type="molecule type" value="Genomic_DNA"/>
</dbReference>
<name>A0ABN0EU94_HAEPA</name>
<evidence type="ECO:0000313" key="4">
    <source>
        <dbReference type="Proteomes" id="UP000003778"/>
    </source>
</evidence>
<dbReference type="Gene3D" id="1.20.1270.180">
    <property type="match status" value="2"/>
</dbReference>
<reference evidence="3 4" key="1">
    <citation type="submission" date="2012-04" db="EMBL/GenBank/DDBJ databases">
        <authorList>
            <person name="Durkin A.S."/>
            <person name="McCorrison J."/>
            <person name="Torralba M."/>
            <person name="Gillis M."/>
            <person name="Methe B."/>
            <person name="Sutton G."/>
            <person name="Nelson K.E."/>
        </authorList>
    </citation>
    <scope>NUCLEOTIDE SEQUENCE [LARGE SCALE GENOMIC DNA]</scope>
    <source>
        <strain evidence="3 4">HK2019</strain>
    </source>
</reference>
<feature type="domain" description="Lysozyme inhibitor LprI-like N-terminal" evidence="2">
    <location>
        <begin position="189"/>
        <end position="269"/>
    </location>
</feature>
<dbReference type="InterPro" id="IPR009739">
    <property type="entry name" value="LprI-like_N"/>
</dbReference>
<dbReference type="Proteomes" id="UP000003778">
    <property type="component" value="Unassembled WGS sequence"/>
</dbReference>
<evidence type="ECO:0000256" key="1">
    <source>
        <dbReference type="SAM" id="SignalP"/>
    </source>
</evidence>
<feature type="signal peptide" evidence="1">
    <location>
        <begin position="1"/>
        <end position="18"/>
    </location>
</feature>
<accession>A0ABN0EU94</accession>
<evidence type="ECO:0000313" key="3">
    <source>
        <dbReference type="EMBL" id="EIJ29625.1"/>
    </source>
</evidence>
<keyword evidence="4" id="KW-1185">Reference proteome</keyword>
<organism evidence="3 4">
    <name type="scientific">Haemophilus parainfluenzae HK2019</name>
    <dbReference type="NCBI Taxonomy" id="1095746"/>
    <lineage>
        <taxon>Bacteria</taxon>
        <taxon>Pseudomonadati</taxon>
        <taxon>Pseudomonadota</taxon>
        <taxon>Gammaproteobacteria</taxon>
        <taxon>Pasteurellales</taxon>
        <taxon>Pasteurellaceae</taxon>
        <taxon>Haemophilus</taxon>
    </lineage>
</organism>
<feature type="chain" id="PRO_5046374028" evidence="1">
    <location>
        <begin position="19"/>
        <end position="287"/>
    </location>
</feature>
<keyword evidence="1" id="KW-0732">Signal</keyword>
<sequence>MKKLTTLAIFCLCSSLLANEGAVSIDLNSGKDIYSQCLDETIKELKKEDSEADINNAVVASCMEYTSYMYKQQINRLYKEINEQVKKAKNSRDASAELSQLETSQKTWIQYRNNKCALFNSGLQNLSCLMNENEQRIEKLKKIKVGDELFYSTEKNGNLSEDVYSQCLDETIKELKKEDPEAGINNAIVSYCIDSTSEQYKKQINQLYQEITRQIKQSSDLNEVNYDLKGLETFQKTWIRYRNSKCALVDPGLGEHYCLMSENRMRVEKLKKIKAGEEQFYFDKDFE</sequence>
<protein>
    <submittedName>
        <fullName evidence="3">PF07007 family protein</fullName>
    </submittedName>
</protein>
<proteinExistence type="predicted"/>
<feature type="domain" description="Lysozyme inhibitor LprI-like N-terminal" evidence="2">
    <location>
        <begin position="57"/>
        <end position="140"/>
    </location>
</feature>
<dbReference type="RefSeq" id="WP_005698614.1">
    <property type="nucleotide sequence ID" value="NZ_AJTC01000031.1"/>
</dbReference>
<gene>
    <name evidence="3" type="ORF">HMPREF1119_0829</name>
</gene>
<comment type="caution">
    <text evidence="3">The sequence shown here is derived from an EMBL/GenBank/DDBJ whole genome shotgun (WGS) entry which is preliminary data.</text>
</comment>